<gene>
    <name evidence="1" type="ORF">V1286_007727</name>
</gene>
<dbReference type="PANTHER" id="PTHR35271">
    <property type="entry name" value="ABC TRANSPORTER, SUBSTRATE-BINDING LIPOPROTEIN-RELATED"/>
    <property type="match status" value="1"/>
</dbReference>
<proteinExistence type="predicted"/>
<protein>
    <submittedName>
        <fullName evidence="1">ABC transport system substrate-binding protein</fullName>
    </submittedName>
</protein>
<dbReference type="InterPro" id="IPR007487">
    <property type="entry name" value="ABC_transpt-TYRBP-like"/>
</dbReference>
<dbReference type="RefSeq" id="WP_334489123.1">
    <property type="nucleotide sequence ID" value="NZ_JAZHRV010000001.1"/>
</dbReference>
<reference evidence="1 2" key="1">
    <citation type="submission" date="2024-02" db="EMBL/GenBank/DDBJ databases">
        <title>Adaptive strategies in a cosmopolitan and abundant soil bacterium.</title>
        <authorList>
            <person name="Carini P."/>
        </authorList>
    </citation>
    <scope>NUCLEOTIDE SEQUENCE [LARGE SCALE GENOMIC DNA]</scope>
    <source>
        <strain evidence="1 2">AZCC 1608</strain>
    </source>
</reference>
<dbReference type="Proteomes" id="UP001364224">
    <property type="component" value="Unassembled WGS sequence"/>
</dbReference>
<evidence type="ECO:0000313" key="1">
    <source>
        <dbReference type="EMBL" id="MEH2560198.1"/>
    </source>
</evidence>
<evidence type="ECO:0000313" key="2">
    <source>
        <dbReference type="Proteomes" id="UP001364224"/>
    </source>
</evidence>
<dbReference type="Pfam" id="PF04392">
    <property type="entry name" value="ABC_sub_bind"/>
    <property type="match status" value="1"/>
</dbReference>
<accession>A0ABU8BQK5</accession>
<sequence length="320" mass="34162">MKRREFLLSLGGAVICPFAAFGQQIKVPTIGVLVLGNPNPGPFLKALREALGKIGYIEGQSFRLELRSAGGDAAALGDLASELVRLKADVIVAWQTPSAMAAKQATNSIPIIMAAVGDAVATGLVKNLARPEGNITGNTAIAAEVMAKNVELIRETLPAARRVAVLANTVDPFSKPFLSQIELAAPALGIEINRVMMHPTENAEGHFEGMSQSKVDAVIIQPTLVRRDVIELTLKHQMPSFSMVGSFPSSGGLMSYGASDPDQWREVAIYVDKILKGLRPADLPVAQPTRFELIVNLKTAKTLGITIPPSLLTRVDEVIE</sequence>
<name>A0ABU8BQK5_9BRAD</name>
<dbReference type="EMBL" id="JAZHRV010000001">
    <property type="protein sequence ID" value="MEH2560198.1"/>
    <property type="molecule type" value="Genomic_DNA"/>
</dbReference>
<dbReference type="PANTHER" id="PTHR35271:SF1">
    <property type="entry name" value="ABC TRANSPORTER, SUBSTRATE-BINDING LIPOPROTEIN"/>
    <property type="match status" value="1"/>
</dbReference>
<dbReference type="CDD" id="cd06325">
    <property type="entry name" value="PBP1_ABC_unchar_transporter"/>
    <property type="match status" value="1"/>
</dbReference>
<dbReference type="SUPFAM" id="SSF53822">
    <property type="entry name" value="Periplasmic binding protein-like I"/>
    <property type="match status" value="1"/>
</dbReference>
<dbReference type="Gene3D" id="3.40.50.2300">
    <property type="match status" value="2"/>
</dbReference>
<organism evidence="1 2">
    <name type="scientific">Bradyrhizobium algeriense</name>
    <dbReference type="NCBI Taxonomy" id="634784"/>
    <lineage>
        <taxon>Bacteria</taxon>
        <taxon>Pseudomonadati</taxon>
        <taxon>Pseudomonadota</taxon>
        <taxon>Alphaproteobacteria</taxon>
        <taxon>Hyphomicrobiales</taxon>
        <taxon>Nitrobacteraceae</taxon>
        <taxon>Bradyrhizobium</taxon>
    </lineage>
</organism>
<keyword evidence="2" id="KW-1185">Reference proteome</keyword>
<comment type="caution">
    <text evidence="1">The sequence shown here is derived from an EMBL/GenBank/DDBJ whole genome shotgun (WGS) entry which is preliminary data.</text>
</comment>
<dbReference type="InterPro" id="IPR028082">
    <property type="entry name" value="Peripla_BP_I"/>
</dbReference>